<proteinExistence type="predicted"/>
<reference evidence="2 3" key="1">
    <citation type="journal article" date="2022" name="Nat. Plants">
        <title>Genomes of leafy and leafless Platanthera orchids illuminate the evolution of mycoheterotrophy.</title>
        <authorList>
            <person name="Li M.H."/>
            <person name="Liu K.W."/>
            <person name="Li Z."/>
            <person name="Lu H.C."/>
            <person name="Ye Q.L."/>
            <person name="Zhang D."/>
            <person name="Wang J.Y."/>
            <person name="Li Y.F."/>
            <person name="Zhong Z.M."/>
            <person name="Liu X."/>
            <person name="Yu X."/>
            <person name="Liu D.K."/>
            <person name="Tu X.D."/>
            <person name="Liu B."/>
            <person name="Hao Y."/>
            <person name="Liao X.Y."/>
            <person name="Jiang Y.T."/>
            <person name="Sun W.H."/>
            <person name="Chen J."/>
            <person name="Chen Y.Q."/>
            <person name="Ai Y."/>
            <person name="Zhai J.W."/>
            <person name="Wu S.S."/>
            <person name="Zhou Z."/>
            <person name="Hsiao Y.Y."/>
            <person name="Wu W.L."/>
            <person name="Chen Y.Y."/>
            <person name="Lin Y.F."/>
            <person name="Hsu J.L."/>
            <person name="Li C.Y."/>
            <person name="Wang Z.W."/>
            <person name="Zhao X."/>
            <person name="Zhong W.Y."/>
            <person name="Ma X.K."/>
            <person name="Ma L."/>
            <person name="Huang J."/>
            <person name="Chen G.Z."/>
            <person name="Huang M.Z."/>
            <person name="Huang L."/>
            <person name="Peng D.H."/>
            <person name="Luo Y.B."/>
            <person name="Zou S.Q."/>
            <person name="Chen S.P."/>
            <person name="Lan S."/>
            <person name="Tsai W.C."/>
            <person name="Van de Peer Y."/>
            <person name="Liu Z.J."/>
        </authorList>
    </citation>
    <scope>NUCLEOTIDE SEQUENCE [LARGE SCALE GENOMIC DNA]</scope>
    <source>
        <strain evidence="2">Lor287</strain>
    </source>
</reference>
<evidence type="ECO:0000256" key="1">
    <source>
        <dbReference type="SAM" id="Phobius"/>
    </source>
</evidence>
<protein>
    <submittedName>
        <fullName evidence="2">Uncharacterized protein</fullName>
    </submittedName>
</protein>
<keyword evidence="3" id="KW-1185">Reference proteome</keyword>
<dbReference type="EMBL" id="JBBWWQ010000010">
    <property type="protein sequence ID" value="KAK8937517.1"/>
    <property type="molecule type" value="Genomic_DNA"/>
</dbReference>
<dbReference type="PANTHER" id="PTHR33735">
    <property type="entry name" value="EXPRESSED PROTEIN"/>
    <property type="match status" value="1"/>
</dbReference>
<dbReference type="PANTHER" id="PTHR33735:SF2">
    <property type="entry name" value="OS09G0468900 PROTEIN"/>
    <property type="match status" value="1"/>
</dbReference>
<dbReference type="Proteomes" id="UP001418222">
    <property type="component" value="Unassembled WGS sequence"/>
</dbReference>
<comment type="caution">
    <text evidence="2">The sequence shown here is derived from an EMBL/GenBank/DDBJ whole genome shotgun (WGS) entry which is preliminary data.</text>
</comment>
<dbReference type="AlphaFoldDB" id="A0AAP0BFN0"/>
<feature type="transmembrane region" description="Helical" evidence="1">
    <location>
        <begin position="6"/>
        <end position="25"/>
    </location>
</feature>
<keyword evidence="1" id="KW-1133">Transmembrane helix</keyword>
<name>A0AAP0BFN0_9ASPA</name>
<evidence type="ECO:0000313" key="3">
    <source>
        <dbReference type="Proteomes" id="UP001418222"/>
    </source>
</evidence>
<keyword evidence="1" id="KW-0472">Membrane</keyword>
<accession>A0AAP0BFN0</accession>
<gene>
    <name evidence="2" type="ORF">KSP39_PZI012544</name>
</gene>
<sequence length="118" mass="13075">MVKSFTNSVICRATLLLGSIVLLVIPFCRKSIRLQDVTKKVESAAKVVEMVAEATEKVAVELIQLLPNGWLKEAAVELEKIAFFVDKSVDVTESIIDKVDDMVEVLDSHEASVEWRAS</sequence>
<organism evidence="2 3">
    <name type="scientific">Platanthera zijinensis</name>
    <dbReference type="NCBI Taxonomy" id="2320716"/>
    <lineage>
        <taxon>Eukaryota</taxon>
        <taxon>Viridiplantae</taxon>
        <taxon>Streptophyta</taxon>
        <taxon>Embryophyta</taxon>
        <taxon>Tracheophyta</taxon>
        <taxon>Spermatophyta</taxon>
        <taxon>Magnoliopsida</taxon>
        <taxon>Liliopsida</taxon>
        <taxon>Asparagales</taxon>
        <taxon>Orchidaceae</taxon>
        <taxon>Orchidoideae</taxon>
        <taxon>Orchideae</taxon>
        <taxon>Orchidinae</taxon>
        <taxon>Platanthera</taxon>
    </lineage>
</organism>
<evidence type="ECO:0000313" key="2">
    <source>
        <dbReference type="EMBL" id="KAK8937517.1"/>
    </source>
</evidence>
<keyword evidence="1" id="KW-0812">Transmembrane</keyword>